<name>A0A0F9A317_9ZZZZ</name>
<feature type="transmembrane region" description="Helical" evidence="1">
    <location>
        <begin position="34"/>
        <end position="53"/>
    </location>
</feature>
<dbReference type="EMBL" id="LAZR01056993">
    <property type="protein sequence ID" value="KKK72979.1"/>
    <property type="molecule type" value="Genomic_DNA"/>
</dbReference>
<dbReference type="AlphaFoldDB" id="A0A0F9A317"/>
<keyword evidence="1" id="KW-0472">Membrane</keyword>
<evidence type="ECO:0000256" key="1">
    <source>
        <dbReference type="SAM" id="Phobius"/>
    </source>
</evidence>
<accession>A0A0F9A317</accession>
<keyword evidence="1" id="KW-1133">Transmembrane helix</keyword>
<sequence>MTGPPASSSTTALWGRASLLPSARISEFLPLESWMIPLYMVLFTCGYTTVLLVSHSVEQEDISLFDAICRRTGMKFERIRALLVRFSA</sequence>
<reference evidence="2" key="1">
    <citation type="journal article" date="2015" name="Nature">
        <title>Complex archaea that bridge the gap between prokaryotes and eukaryotes.</title>
        <authorList>
            <person name="Spang A."/>
            <person name="Saw J.H."/>
            <person name="Jorgensen S.L."/>
            <person name="Zaremba-Niedzwiedzka K."/>
            <person name="Martijn J."/>
            <person name="Lind A.E."/>
            <person name="van Eijk R."/>
            <person name="Schleper C."/>
            <person name="Guy L."/>
            <person name="Ettema T.J."/>
        </authorList>
    </citation>
    <scope>NUCLEOTIDE SEQUENCE</scope>
</reference>
<organism evidence="2">
    <name type="scientific">marine sediment metagenome</name>
    <dbReference type="NCBI Taxonomy" id="412755"/>
    <lineage>
        <taxon>unclassified sequences</taxon>
        <taxon>metagenomes</taxon>
        <taxon>ecological metagenomes</taxon>
    </lineage>
</organism>
<keyword evidence="1" id="KW-0812">Transmembrane</keyword>
<comment type="caution">
    <text evidence="2">The sequence shown here is derived from an EMBL/GenBank/DDBJ whole genome shotgun (WGS) entry which is preliminary data.</text>
</comment>
<evidence type="ECO:0008006" key="3">
    <source>
        <dbReference type="Google" id="ProtNLM"/>
    </source>
</evidence>
<gene>
    <name evidence="2" type="ORF">LCGC14_2898460</name>
</gene>
<protein>
    <recommendedName>
        <fullName evidence="3">ABC transmembrane type-1 domain-containing protein</fullName>
    </recommendedName>
</protein>
<proteinExistence type="predicted"/>
<evidence type="ECO:0000313" key="2">
    <source>
        <dbReference type="EMBL" id="KKK72979.1"/>
    </source>
</evidence>